<keyword evidence="5 7" id="KW-0371">Homeobox</keyword>
<dbReference type="PROSITE" id="PS00027">
    <property type="entry name" value="HOMEOBOX_1"/>
    <property type="match status" value="1"/>
</dbReference>
<reference evidence="11" key="2">
    <citation type="submission" date="2010-04" db="EMBL/GenBank/DDBJ databases">
        <authorList>
            <person name="Su Y.-H."/>
        </authorList>
    </citation>
    <scope>NUCLEOTIDE SEQUENCE</scope>
</reference>
<feature type="compositionally biased region" description="Low complexity" evidence="9">
    <location>
        <begin position="229"/>
        <end position="238"/>
    </location>
</feature>
<evidence type="ECO:0000313" key="11">
    <source>
        <dbReference type="EMBL" id="ACA04467.1"/>
    </source>
</evidence>
<dbReference type="GO" id="GO:0000981">
    <property type="term" value="F:DNA-binding transcription factor activity, RNA polymerase II-specific"/>
    <property type="evidence" value="ECO:0000318"/>
    <property type="project" value="GO_Central"/>
</dbReference>
<evidence type="ECO:0000256" key="2">
    <source>
        <dbReference type="ARBA" id="ARBA00005661"/>
    </source>
</evidence>
<dbReference type="PRINTS" id="PR00024">
    <property type="entry name" value="HOMEOBOX"/>
</dbReference>
<evidence type="ECO:0000313" key="13">
    <source>
        <dbReference type="Proteomes" id="UP000007110"/>
    </source>
</evidence>
<dbReference type="InterPro" id="IPR009057">
    <property type="entry name" value="Homeodomain-like_sf"/>
</dbReference>
<evidence type="ECO:0000256" key="8">
    <source>
        <dbReference type="RuleBase" id="RU000682"/>
    </source>
</evidence>
<dbReference type="AlphaFoldDB" id="B3FNR7"/>
<proteinExistence type="evidence at transcript level"/>
<dbReference type="EMBL" id="EU307283">
    <property type="protein sequence ID" value="ACA04467.1"/>
    <property type="molecule type" value="mRNA"/>
</dbReference>
<evidence type="ECO:0000259" key="10">
    <source>
        <dbReference type="PROSITE" id="PS50071"/>
    </source>
</evidence>
<reference evidence="12" key="4">
    <citation type="submission" date="2021-01" db="UniProtKB">
        <authorList>
            <consortium name="EnsemblMetazoa"/>
        </authorList>
    </citation>
    <scope>IDENTIFICATION</scope>
</reference>
<dbReference type="EnsemblMetazoa" id="GeneID_579092M_001129811">
    <property type="protein sequence ID" value="NP_001123283"/>
    <property type="gene ID" value="GeneID_579092K2.2"/>
</dbReference>
<dbReference type="PROSITE" id="PS50071">
    <property type="entry name" value="HOMEOBOX_2"/>
    <property type="match status" value="1"/>
</dbReference>
<dbReference type="GO" id="GO:0000978">
    <property type="term" value="F:RNA polymerase II cis-regulatory region sequence-specific DNA binding"/>
    <property type="evidence" value="ECO:0000318"/>
    <property type="project" value="GO_Central"/>
</dbReference>
<keyword evidence="3" id="KW-0217">Developmental protein</keyword>
<organism evidence="11">
    <name type="scientific">Strongylocentrotus purpuratus</name>
    <name type="common">Purple sea urchin</name>
    <dbReference type="NCBI Taxonomy" id="7668"/>
    <lineage>
        <taxon>Eukaryota</taxon>
        <taxon>Metazoa</taxon>
        <taxon>Echinodermata</taxon>
        <taxon>Eleutherozoa</taxon>
        <taxon>Echinozoa</taxon>
        <taxon>Echinoidea</taxon>
        <taxon>Euechinoidea</taxon>
        <taxon>Echinacea</taxon>
        <taxon>Camarodonta</taxon>
        <taxon>Echinidea</taxon>
        <taxon>Strongylocentrotidae</taxon>
        <taxon>Strongylocentrotus</taxon>
    </lineage>
</organism>
<evidence type="ECO:0000256" key="6">
    <source>
        <dbReference type="ARBA" id="ARBA00023242"/>
    </source>
</evidence>
<dbReference type="InParanoid" id="B3FNR7"/>
<dbReference type="OrthoDB" id="3137333at2759"/>
<dbReference type="GO" id="GO:0005634">
    <property type="term" value="C:nucleus"/>
    <property type="evidence" value="ECO:0000318"/>
    <property type="project" value="GO_Central"/>
</dbReference>
<feature type="compositionally biased region" description="Basic and acidic residues" evidence="9">
    <location>
        <begin position="219"/>
        <end position="228"/>
    </location>
</feature>
<evidence type="ECO:0000313" key="12">
    <source>
        <dbReference type="EnsemblMetazoa" id="NP_001123283"/>
    </source>
</evidence>
<name>B3FNR7_STRPU</name>
<feature type="compositionally biased region" description="Low complexity" evidence="9">
    <location>
        <begin position="190"/>
        <end position="205"/>
    </location>
</feature>
<keyword evidence="13" id="KW-1185">Reference proteome</keyword>
<evidence type="ECO:0000256" key="9">
    <source>
        <dbReference type="SAM" id="MobiDB-lite"/>
    </source>
</evidence>
<dbReference type="SUPFAM" id="SSF46689">
    <property type="entry name" value="Homeodomain-like"/>
    <property type="match status" value="1"/>
</dbReference>
<feature type="domain" description="Homeobox" evidence="10">
    <location>
        <begin position="240"/>
        <end position="300"/>
    </location>
</feature>
<dbReference type="GeneID" id="579092"/>
<dbReference type="RefSeq" id="NP_001123283.1">
    <property type="nucleotide sequence ID" value="NM_001129811.2"/>
</dbReference>
<feature type="DNA-binding region" description="Homeobox" evidence="7">
    <location>
        <begin position="242"/>
        <end position="301"/>
    </location>
</feature>
<evidence type="ECO:0000256" key="1">
    <source>
        <dbReference type="ARBA" id="ARBA00004123"/>
    </source>
</evidence>
<dbReference type="SMART" id="SM00389">
    <property type="entry name" value="HOX"/>
    <property type="match status" value="1"/>
</dbReference>
<comment type="subcellular location">
    <subcellularLocation>
        <location evidence="1 7 8">Nucleus</location>
    </subcellularLocation>
</comment>
<feature type="region of interest" description="Disordered" evidence="9">
    <location>
        <begin position="189"/>
        <end position="249"/>
    </location>
</feature>
<protein>
    <submittedName>
        <fullName evidence="11">Nk2.2</fullName>
    </submittedName>
</protein>
<dbReference type="OMA" id="HHEMIAT"/>
<dbReference type="Gene3D" id="1.10.10.60">
    <property type="entry name" value="Homeodomain-like"/>
    <property type="match status" value="1"/>
</dbReference>
<dbReference type="KEGG" id="spu:579092"/>
<evidence type="ECO:0000256" key="5">
    <source>
        <dbReference type="ARBA" id="ARBA00023155"/>
    </source>
</evidence>
<dbReference type="PANTHER" id="PTHR24340">
    <property type="entry name" value="HOMEOBOX PROTEIN NKX"/>
    <property type="match status" value="1"/>
</dbReference>
<dbReference type="GO" id="GO:0006357">
    <property type="term" value="P:regulation of transcription by RNA polymerase II"/>
    <property type="evidence" value="ECO:0000318"/>
    <property type="project" value="GO_Central"/>
</dbReference>
<reference evidence="13" key="3">
    <citation type="submission" date="2015-02" db="EMBL/GenBank/DDBJ databases">
        <title>Genome sequencing for Strongylocentrotus purpuratus.</title>
        <authorList>
            <person name="Murali S."/>
            <person name="Liu Y."/>
            <person name="Vee V."/>
            <person name="English A."/>
            <person name="Wang M."/>
            <person name="Skinner E."/>
            <person name="Han Y."/>
            <person name="Muzny D.M."/>
            <person name="Worley K.C."/>
            <person name="Gibbs R.A."/>
        </authorList>
    </citation>
    <scope>NUCLEOTIDE SEQUENCE</scope>
</reference>
<evidence type="ECO:0000256" key="3">
    <source>
        <dbReference type="ARBA" id="ARBA00022473"/>
    </source>
</evidence>
<dbReference type="CDD" id="cd00086">
    <property type="entry name" value="homeodomain"/>
    <property type="match status" value="1"/>
</dbReference>
<comment type="similarity">
    <text evidence="2">Belongs to the NK-2 homeobox family.</text>
</comment>
<dbReference type="InterPro" id="IPR017970">
    <property type="entry name" value="Homeobox_CS"/>
</dbReference>
<sequence length="437" mass="46715">MSVISPQTKPDSGYIFSSPGFHPSRHAYMNSQALDFASVGQLQSANKHAKLFSAELLNSAILEDTDAAMNAAKTSFSVKDILDLPHAAVAAAAAAGVTVATHPITGLPLDKAFLTDSQMEALKQTMHNGTDQATGGGGVGRVDTGVVSGQTGVESIYDQSDNPYTRWLQTQGGDAVHYSSLAQNTVSHNSTSSIATSPTSTTASAQVHEDDDDDLDSVASDKDGDSASRDTSSPSSGDPPKKRKRRVLFSKAQTYELERRFRQQRYLSAPEREHLASIIRLSPTQVKIWFQNHRYKLKRARQEKGLDLNPLPSPRRVAVPVLVRDGKPCNAGLGGMNGANMGTHGAAAAAAAAAASACMSAAAKSHHHHHHHHQDSMLASSAAVTAPQSLQHMQHYPSPCSYSTVTAPYNSNYSSFSNMSMANNMQYTGSMAQPWAW</sequence>
<dbReference type="FunCoup" id="B3FNR7">
    <property type="interactions" value="437"/>
</dbReference>
<dbReference type="InterPro" id="IPR050394">
    <property type="entry name" value="Homeobox_NK-like"/>
</dbReference>
<dbReference type="Pfam" id="PF00046">
    <property type="entry name" value="Homeodomain"/>
    <property type="match status" value="1"/>
</dbReference>
<dbReference type="Proteomes" id="UP000007110">
    <property type="component" value="Unassembled WGS sequence"/>
</dbReference>
<accession>B3FNR7</accession>
<keyword evidence="4 7" id="KW-0238">DNA-binding</keyword>
<dbReference type="HOGENOM" id="CLU_627518_0_0_1"/>
<reference evidence="11" key="1">
    <citation type="journal article" date="2009" name="Dev. Biol.">
        <title>A perturbation model of the gene regulatory network for oral and aboral ectoderm specification in the sea urchin embryo.</title>
        <authorList>
            <person name="Su Y.H."/>
            <person name="Li E."/>
            <person name="Geiss G.K."/>
            <person name="Longabaugh W.J."/>
            <person name="Kramer A."/>
            <person name="Davidson E.H."/>
        </authorList>
    </citation>
    <scope>NUCLEOTIDE SEQUENCE</scope>
</reference>
<dbReference type="FunFam" id="1.10.10.60:FF:000101">
    <property type="entry name" value="NK2 homeobox 8"/>
    <property type="match status" value="1"/>
</dbReference>
<dbReference type="CTD" id="579092"/>
<keyword evidence="6 7" id="KW-0539">Nucleus</keyword>
<dbReference type="InterPro" id="IPR020479">
    <property type="entry name" value="HD_metazoa"/>
</dbReference>
<evidence type="ECO:0000256" key="4">
    <source>
        <dbReference type="ARBA" id="ARBA00023125"/>
    </source>
</evidence>
<evidence type="ECO:0000256" key="7">
    <source>
        <dbReference type="PROSITE-ProRule" id="PRU00108"/>
    </source>
</evidence>
<dbReference type="PANTHER" id="PTHR24340:SF82">
    <property type="entry name" value="HOMEOBOX PROTEIN VND"/>
    <property type="match status" value="1"/>
</dbReference>
<dbReference type="InterPro" id="IPR001356">
    <property type="entry name" value="HD"/>
</dbReference>
<dbReference type="GO" id="GO:0030154">
    <property type="term" value="P:cell differentiation"/>
    <property type="evidence" value="ECO:0000318"/>
    <property type="project" value="GO_Central"/>
</dbReference>